<sequence>MEFSYQDIRRLAEMLKPTEEDSDSEDDLPQSGISKLGPGNIGPQKSSGDSSGAAAVSGDTADDINIWDEREVPEVDVGDNSTDPRERPEFDIKYRQAVTPEDVYLQMGGKTTGSASCEDMVVSVQLPGESRGQVNLAVTRERLDVRSPRYCLSLAMPHPVDPDSSRAEWLNSVLVVTLRMQRDFDFINF</sequence>
<dbReference type="InterPro" id="IPR008978">
    <property type="entry name" value="HSP20-like_chaperone"/>
</dbReference>
<feature type="compositionally biased region" description="Low complexity" evidence="2">
    <location>
        <begin position="46"/>
        <end position="59"/>
    </location>
</feature>
<dbReference type="SUPFAM" id="SSF49764">
    <property type="entry name" value="HSP20-like chaperones"/>
    <property type="match status" value="1"/>
</dbReference>
<feature type="region of interest" description="Disordered" evidence="2">
    <location>
        <begin position="1"/>
        <end position="88"/>
    </location>
</feature>
<accession>A0A2J7RAX3</accession>
<reference evidence="4 5" key="1">
    <citation type="submission" date="2017-12" db="EMBL/GenBank/DDBJ databases">
        <title>Hemimetabolous genomes reveal molecular basis of termite eusociality.</title>
        <authorList>
            <person name="Harrison M.C."/>
            <person name="Jongepier E."/>
            <person name="Robertson H.M."/>
            <person name="Arning N."/>
            <person name="Bitard-Feildel T."/>
            <person name="Chao H."/>
            <person name="Childers C.P."/>
            <person name="Dinh H."/>
            <person name="Doddapaneni H."/>
            <person name="Dugan S."/>
            <person name="Gowin J."/>
            <person name="Greiner C."/>
            <person name="Han Y."/>
            <person name="Hu H."/>
            <person name="Hughes D.S.T."/>
            <person name="Huylmans A.-K."/>
            <person name="Kemena C."/>
            <person name="Kremer L.P.M."/>
            <person name="Lee S.L."/>
            <person name="Lopez-Ezquerra A."/>
            <person name="Mallet L."/>
            <person name="Monroy-Kuhn J.M."/>
            <person name="Moser A."/>
            <person name="Murali S.C."/>
            <person name="Muzny D.M."/>
            <person name="Otani S."/>
            <person name="Piulachs M.-D."/>
            <person name="Poelchau M."/>
            <person name="Qu J."/>
            <person name="Schaub F."/>
            <person name="Wada-Katsumata A."/>
            <person name="Worley K.C."/>
            <person name="Xie Q."/>
            <person name="Ylla G."/>
            <person name="Poulsen M."/>
            <person name="Gibbs R.A."/>
            <person name="Schal C."/>
            <person name="Richards S."/>
            <person name="Belles X."/>
            <person name="Korb J."/>
            <person name="Bornberg-Bauer E."/>
        </authorList>
    </citation>
    <scope>NUCLEOTIDE SEQUENCE [LARGE SCALE GENOMIC DNA]</scope>
    <source>
        <tissue evidence="4">Whole body</tissue>
    </source>
</reference>
<dbReference type="AlphaFoldDB" id="A0A2J7RAX3"/>
<dbReference type="STRING" id="105785.A0A2J7RAX3"/>
<organism evidence="4 5">
    <name type="scientific">Cryptotermes secundus</name>
    <dbReference type="NCBI Taxonomy" id="105785"/>
    <lineage>
        <taxon>Eukaryota</taxon>
        <taxon>Metazoa</taxon>
        <taxon>Ecdysozoa</taxon>
        <taxon>Arthropoda</taxon>
        <taxon>Hexapoda</taxon>
        <taxon>Insecta</taxon>
        <taxon>Pterygota</taxon>
        <taxon>Neoptera</taxon>
        <taxon>Polyneoptera</taxon>
        <taxon>Dictyoptera</taxon>
        <taxon>Blattodea</taxon>
        <taxon>Blattoidea</taxon>
        <taxon>Termitoidae</taxon>
        <taxon>Kalotermitidae</taxon>
        <taxon>Cryptotermitinae</taxon>
        <taxon>Cryptotermes</taxon>
    </lineage>
</organism>
<feature type="domain" description="PIH1D1/2/3 CS-like" evidence="3">
    <location>
        <begin position="87"/>
        <end position="178"/>
    </location>
</feature>
<dbReference type="GO" id="GO:0045505">
    <property type="term" value="F:dynein intermediate chain binding"/>
    <property type="evidence" value="ECO:0007669"/>
    <property type="project" value="TreeGrafter"/>
</dbReference>
<dbReference type="Proteomes" id="UP000235965">
    <property type="component" value="Unassembled WGS sequence"/>
</dbReference>
<gene>
    <name evidence="4" type="ORF">B7P43_G02362</name>
</gene>
<evidence type="ECO:0000259" key="3">
    <source>
        <dbReference type="Pfam" id="PF18201"/>
    </source>
</evidence>
<feature type="compositionally biased region" description="Basic and acidic residues" evidence="2">
    <location>
        <begin position="7"/>
        <end position="19"/>
    </location>
</feature>
<dbReference type="GO" id="GO:0051087">
    <property type="term" value="F:protein-folding chaperone binding"/>
    <property type="evidence" value="ECO:0007669"/>
    <property type="project" value="InterPro"/>
</dbReference>
<dbReference type="CDD" id="cd00298">
    <property type="entry name" value="ACD_sHsps_p23-like"/>
    <property type="match status" value="1"/>
</dbReference>
<dbReference type="OrthoDB" id="25887at2759"/>
<evidence type="ECO:0000256" key="2">
    <source>
        <dbReference type="SAM" id="MobiDB-lite"/>
    </source>
</evidence>
<proteinExistence type="inferred from homology"/>
<comment type="similarity">
    <text evidence="1">Belongs to the PIH1 family.</text>
</comment>
<dbReference type="InterPro" id="IPR026697">
    <property type="entry name" value="DNAAF6"/>
</dbReference>
<dbReference type="InterPro" id="IPR041442">
    <property type="entry name" value="PIH1D1/2/3_CS-like"/>
</dbReference>
<name>A0A2J7RAX3_9NEOP</name>
<protein>
    <recommendedName>
        <fullName evidence="3">PIH1D1/2/3 CS-like domain-containing protein</fullName>
    </recommendedName>
</protein>
<keyword evidence="5" id="KW-1185">Reference proteome</keyword>
<dbReference type="GO" id="GO:0070286">
    <property type="term" value="P:axonemal dynein complex assembly"/>
    <property type="evidence" value="ECO:0007669"/>
    <property type="project" value="InterPro"/>
</dbReference>
<evidence type="ECO:0000256" key="1">
    <source>
        <dbReference type="ARBA" id="ARBA00008511"/>
    </source>
</evidence>
<dbReference type="Pfam" id="PF18201">
    <property type="entry name" value="PIH1_CS"/>
    <property type="match status" value="1"/>
</dbReference>
<dbReference type="InParanoid" id="A0A2J7RAX3"/>
<dbReference type="EMBL" id="NEVH01006564">
    <property type="protein sequence ID" value="PNF37978.1"/>
    <property type="molecule type" value="Genomic_DNA"/>
</dbReference>
<dbReference type="GO" id="GO:0005737">
    <property type="term" value="C:cytoplasm"/>
    <property type="evidence" value="ECO:0007669"/>
    <property type="project" value="TreeGrafter"/>
</dbReference>
<dbReference type="PANTHER" id="PTHR21083">
    <property type="entry name" value="TWISTER"/>
    <property type="match status" value="1"/>
</dbReference>
<evidence type="ECO:0000313" key="4">
    <source>
        <dbReference type="EMBL" id="PNF37978.1"/>
    </source>
</evidence>
<comment type="caution">
    <text evidence="4">The sequence shown here is derived from an EMBL/GenBank/DDBJ whole genome shotgun (WGS) entry which is preliminary data.</text>
</comment>
<dbReference type="PANTHER" id="PTHR21083:SF0">
    <property type="entry name" value="DYNEIN AXONEMAL ASSEMBLY FACTOR 6"/>
    <property type="match status" value="1"/>
</dbReference>
<evidence type="ECO:0000313" key="5">
    <source>
        <dbReference type="Proteomes" id="UP000235965"/>
    </source>
</evidence>
<dbReference type="FunCoup" id="A0A2J7RAX3">
    <property type="interactions" value="3"/>
</dbReference>